<keyword evidence="2 5" id="KW-0436">Ligase</keyword>
<dbReference type="EMBL" id="SUPK01000003">
    <property type="protein sequence ID" value="TJY42852.1"/>
    <property type="molecule type" value="Genomic_DNA"/>
</dbReference>
<dbReference type="Pfam" id="PF13193">
    <property type="entry name" value="AMP-binding_C"/>
    <property type="match status" value="1"/>
</dbReference>
<evidence type="ECO:0000256" key="1">
    <source>
        <dbReference type="ARBA" id="ARBA00006432"/>
    </source>
</evidence>
<dbReference type="SUPFAM" id="SSF56801">
    <property type="entry name" value="Acetyl-CoA synthetase-like"/>
    <property type="match status" value="1"/>
</dbReference>
<dbReference type="InterPro" id="IPR045851">
    <property type="entry name" value="AMP-bd_C_sf"/>
</dbReference>
<dbReference type="PANTHER" id="PTHR43201">
    <property type="entry name" value="ACYL-COA SYNTHETASE"/>
    <property type="match status" value="1"/>
</dbReference>
<evidence type="ECO:0000259" key="4">
    <source>
        <dbReference type="Pfam" id="PF13193"/>
    </source>
</evidence>
<dbReference type="Gene3D" id="3.40.50.12780">
    <property type="entry name" value="N-terminal domain of ligase-like"/>
    <property type="match status" value="1"/>
</dbReference>
<protein>
    <submittedName>
        <fullName evidence="5">Acyl--CoA ligase</fullName>
    </submittedName>
</protein>
<dbReference type="Gene3D" id="3.30.300.30">
    <property type="match status" value="1"/>
</dbReference>
<dbReference type="PROSITE" id="PS00455">
    <property type="entry name" value="AMP_BINDING"/>
    <property type="match status" value="1"/>
</dbReference>
<feature type="domain" description="AMP-binding enzyme C-terminal" evidence="4">
    <location>
        <begin position="401"/>
        <end position="469"/>
    </location>
</feature>
<evidence type="ECO:0000256" key="2">
    <source>
        <dbReference type="ARBA" id="ARBA00022598"/>
    </source>
</evidence>
<evidence type="ECO:0000313" key="5">
    <source>
        <dbReference type="EMBL" id="TJY42852.1"/>
    </source>
</evidence>
<organism evidence="5 6">
    <name type="scientific">Cohnella pontilimi</name>
    <dbReference type="NCBI Taxonomy" id="2564100"/>
    <lineage>
        <taxon>Bacteria</taxon>
        <taxon>Bacillati</taxon>
        <taxon>Bacillota</taxon>
        <taxon>Bacilli</taxon>
        <taxon>Bacillales</taxon>
        <taxon>Paenibacillaceae</taxon>
        <taxon>Cohnella</taxon>
    </lineage>
</organism>
<dbReference type="InterPro" id="IPR025110">
    <property type="entry name" value="AMP-bd_C"/>
</dbReference>
<evidence type="ECO:0000313" key="6">
    <source>
        <dbReference type="Proteomes" id="UP000309673"/>
    </source>
</evidence>
<proteinExistence type="inferred from homology"/>
<dbReference type="CDD" id="cd04433">
    <property type="entry name" value="AFD_class_I"/>
    <property type="match status" value="1"/>
</dbReference>
<evidence type="ECO:0000259" key="3">
    <source>
        <dbReference type="Pfam" id="PF00501"/>
    </source>
</evidence>
<keyword evidence="6" id="KW-1185">Reference proteome</keyword>
<comment type="similarity">
    <text evidence="1">Belongs to the ATP-dependent AMP-binding enzyme family.</text>
</comment>
<dbReference type="RefSeq" id="WP_136777271.1">
    <property type="nucleotide sequence ID" value="NZ_SUPK01000003.1"/>
</dbReference>
<dbReference type="GO" id="GO:0006631">
    <property type="term" value="P:fatty acid metabolic process"/>
    <property type="evidence" value="ECO:0007669"/>
    <property type="project" value="TreeGrafter"/>
</dbReference>
<dbReference type="InterPro" id="IPR020845">
    <property type="entry name" value="AMP-binding_CS"/>
</dbReference>
<dbReference type="PANTHER" id="PTHR43201:SF5">
    <property type="entry name" value="MEDIUM-CHAIN ACYL-COA LIGASE ACSF2, MITOCHONDRIAL"/>
    <property type="match status" value="1"/>
</dbReference>
<accession>A0A4U0FHF3</accession>
<dbReference type="OrthoDB" id="9757771at2"/>
<reference evidence="5 6" key="1">
    <citation type="submission" date="2019-04" db="EMBL/GenBank/DDBJ databases">
        <title>Cohnella sp. nov., isolated from soil.</title>
        <authorList>
            <person name="Kim W."/>
        </authorList>
    </citation>
    <scope>NUCLEOTIDE SEQUENCE [LARGE SCALE GENOMIC DNA]</scope>
    <source>
        <strain evidence="5 6">CAU 1483</strain>
    </source>
</reference>
<sequence>MKALLDACVNPQHLNTTVLSTPDRDYTARDFIEGKNRVLEMLGPGVDLSGQRVVLLIPDVFHYASVIFAVNERGGVLVPLSLQYRAGDLSAVLDAVKPHYIFTISELPGVSFSRLIRDWQRQSGVQCTIYEANNEYEWQRTDFPGVPAVKDDLYRDFIFFTSGSTGIPKGVVVGQENLIPYLEVYPRMLNMKSTDRLFNVPPLTLVAGFCGLLSAIHTGFRFVVPGKFDLPQIAQTMKRTGCNKILSTPSILKALYTMTQHLEPGVFQNLDECYLVGEMVSEGAVNEFALLKHARFIGVLALSEAGGVMTADLRGKLEWKPDSSVQVKFLKENGMSELLVKTPTLFKNYYNQPGMTRDAVTEDGWLKTGDLAEPSEGGKIVLIGRKKDLIKKGGAQVVPGEVEKVLTDHPCIVQAAVVGVPHPVFGEMVVAFVVADSPFEHAELYEHCKTRIARYKVPDHIEIIESLPLISGKTDKVALRQLYAEQDHR</sequence>
<comment type="caution">
    <text evidence="5">The sequence shown here is derived from an EMBL/GenBank/DDBJ whole genome shotgun (WGS) entry which is preliminary data.</text>
</comment>
<dbReference type="InterPro" id="IPR000873">
    <property type="entry name" value="AMP-dep_synth/lig_dom"/>
</dbReference>
<dbReference type="GO" id="GO:0031956">
    <property type="term" value="F:medium-chain fatty acid-CoA ligase activity"/>
    <property type="evidence" value="ECO:0007669"/>
    <property type="project" value="TreeGrafter"/>
</dbReference>
<dbReference type="Pfam" id="PF00501">
    <property type="entry name" value="AMP-binding"/>
    <property type="match status" value="1"/>
</dbReference>
<dbReference type="AlphaFoldDB" id="A0A4U0FHF3"/>
<dbReference type="Proteomes" id="UP000309673">
    <property type="component" value="Unassembled WGS sequence"/>
</dbReference>
<name>A0A4U0FHF3_9BACL</name>
<dbReference type="InterPro" id="IPR042099">
    <property type="entry name" value="ANL_N_sf"/>
</dbReference>
<feature type="domain" description="AMP-dependent synthetase/ligase" evidence="3">
    <location>
        <begin position="15"/>
        <end position="350"/>
    </location>
</feature>
<gene>
    <name evidence="5" type="ORF">E5161_08420</name>
</gene>